<evidence type="ECO:0000313" key="3">
    <source>
        <dbReference type="EnsemblMetazoa" id="ISCW000588-PA"/>
    </source>
</evidence>
<feature type="signal peptide" evidence="1">
    <location>
        <begin position="1"/>
        <end position="22"/>
    </location>
</feature>
<evidence type="ECO:0000256" key="1">
    <source>
        <dbReference type="SAM" id="SignalP"/>
    </source>
</evidence>
<accession>B7P382</accession>
<dbReference type="EMBL" id="DS626857">
    <property type="protein sequence ID" value="EEC01054.1"/>
    <property type="molecule type" value="Genomic_DNA"/>
</dbReference>
<proteinExistence type="predicted"/>
<dbReference type="VEuPathDB" id="VectorBase:ISCP_012927"/>
<reference evidence="3" key="2">
    <citation type="submission" date="2020-05" db="UniProtKB">
        <authorList>
            <consortium name="EnsemblMetazoa"/>
        </authorList>
    </citation>
    <scope>IDENTIFICATION</scope>
    <source>
        <strain evidence="3">wikel</strain>
    </source>
</reference>
<dbReference type="Proteomes" id="UP000001555">
    <property type="component" value="Unassembled WGS sequence"/>
</dbReference>
<dbReference type="AlphaFoldDB" id="B7P382"/>
<dbReference type="HOGENOM" id="CLU_2173726_0_0_1"/>
<dbReference type="PaxDb" id="6945-B7P382"/>
<evidence type="ECO:0000313" key="2">
    <source>
        <dbReference type="EMBL" id="EEC01054.1"/>
    </source>
</evidence>
<protein>
    <recommendedName>
        <fullName evidence="5">Secreted protein</fullName>
    </recommendedName>
</protein>
<reference evidence="2 4" key="1">
    <citation type="submission" date="2008-03" db="EMBL/GenBank/DDBJ databases">
        <title>Annotation of Ixodes scapularis.</title>
        <authorList>
            <consortium name="Ixodes scapularis Genome Project Consortium"/>
            <person name="Caler E."/>
            <person name="Hannick L.I."/>
            <person name="Bidwell S."/>
            <person name="Joardar V."/>
            <person name="Thiagarajan M."/>
            <person name="Amedeo P."/>
            <person name="Galinsky K.J."/>
            <person name="Schobel S."/>
            <person name="Inman J."/>
            <person name="Hostetler J."/>
            <person name="Miller J."/>
            <person name="Hammond M."/>
            <person name="Megy K."/>
            <person name="Lawson D."/>
            <person name="Kodira C."/>
            <person name="Sutton G."/>
            <person name="Meyer J."/>
            <person name="Hill C.A."/>
            <person name="Birren B."/>
            <person name="Nene V."/>
            <person name="Collins F."/>
            <person name="Alarcon-Chaidez F."/>
            <person name="Wikel S."/>
            <person name="Strausberg R."/>
        </authorList>
    </citation>
    <scope>NUCLEOTIDE SEQUENCE [LARGE SCALE GENOMIC DNA]</scope>
    <source>
        <strain evidence="4">Wikel</strain>
        <strain evidence="2">Wikel colony</strain>
    </source>
</reference>
<evidence type="ECO:0000313" key="4">
    <source>
        <dbReference type="Proteomes" id="UP000001555"/>
    </source>
</evidence>
<dbReference type="InParanoid" id="B7P382"/>
<dbReference type="VEuPathDB" id="VectorBase:ISCI000588"/>
<feature type="chain" id="PRO_5014567884" description="Secreted protein" evidence="1">
    <location>
        <begin position="23"/>
        <end position="110"/>
    </location>
</feature>
<organism>
    <name type="scientific">Ixodes scapularis</name>
    <name type="common">Black-legged tick</name>
    <name type="synonym">Deer tick</name>
    <dbReference type="NCBI Taxonomy" id="6945"/>
    <lineage>
        <taxon>Eukaryota</taxon>
        <taxon>Metazoa</taxon>
        <taxon>Ecdysozoa</taxon>
        <taxon>Arthropoda</taxon>
        <taxon>Chelicerata</taxon>
        <taxon>Arachnida</taxon>
        <taxon>Acari</taxon>
        <taxon>Parasitiformes</taxon>
        <taxon>Ixodida</taxon>
        <taxon>Ixodoidea</taxon>
        <taxon>Ixodidae</taxon>
        <taxon>Ixodinae</taxon>
        <taxon>Ixodes</taxon>
    </lineage>
</organism>
<dbReference type="VEuPathDB" id="VectorBase:ISCW000588"/>
<sequence>MKRAVVLFSILIGVFSICFVKATATVAEEETTDVPLDVSSEPTVEKLTWKGFMRNMTSTFGTVLQKIFPLMVRASSEVEIGADCMASYLKVFLGLRKLKGWAVRRLVCQQ</sequence>
<dbReference type="EnsemblMetazoa" id="ISCW000588-RA">
    <property type="protein sequence ID" value="ISCW000588-PA"/>
    <property type="gene ID" value="ISCW000588"/>
</dbReference>
<evidence type="ECO:0008006" key="5">
    <source>
        <dbReference type="Google" id="ProtNLM"/>
    </source>
</evidence>
<gene>
    <name evidence="2" type="ORF">IscW_ISCW000588</name>
</gene>
<keyword evidence="4" id="KW-1185">Reference proteome</keyword>
<keyword evidence="1" id="KW-0732">Signal</keyword>
<dbReference type="EMBL" id="ABJB010156379">
    <property type="status" value="NOT_ANNOTATED_CDS"/>
    <property type="molecule type" value="Genomic_DNA"/>
</dbReference>
<name>B7P382_IXOSC</name>
<dbReference type="OrthoDB" id="118951at2759"/>